<organism evidence="2 3">
    <name type="scientific">Phrynocephalus forsythii</name>
    <dbReference type="NCBI Taxonomy" id="171643"/>
    <lineage>
        <taxon>Eukaryota</taxon>
        <taxon>Metazoa</taxon>
        <taxon>Chordata</taxon>
        <taxon>Craniata</taxon>
        <taxon>Vertebrata</taxon>
        <taxon>Euteleostomi</taxon>
        <taxon>Lepidosauria</taxon>
        <taxon>Squamata</taxon>
        <taxon>Bifurcata</taxon>
        <taxon>Unidentata</taxon>
        <taxon>Episquamata</taxon>
        <taxon>Toxicofera</taxon>
        <taxon>Iguania</taxon>
        <taxon>Acrodonta</taxon>
        <taxon>Agamidae</taxon>
        <taxon>Agaminae</taxon>
        <taxon>Phrynocephalus</taxon>
    </lineage>
</organism>
<evidence type="ECO:0000313" key="3">
    <source>
        <dbReference type="Proteomes" id="UP001142489"/>
    </source>
</evidence>
<evidence type="ECO:0000256" key="1">
    <source>
        <dbReference type="SAM" id="MobiDB-lite"/>
    </source>
</evidence>
<dbReference type="AlphaFoldDB" id="A0A9Q0XBQ2"/>
<name>A0A9Q0XBQ2_9SAUR</name>
<dbReference type="OrthoDB" id="6418155at2759"/>
<feature type="compositionally biased region" description="Low complexity" evidence="1">
    <location>
        <begin position="1"/>
        <end position="12"/>
    </location>
</feature>
<reference evidence="2" key="1">
    <citation type="journal article" date="2023" name="DNA Res.">
        <title>Chromosome-level genome assembly of Phrynocephalus forsythii using third-generation DNA sequencing and Hi-C analysis.</title>
        <authorList>
            <person name="Qi Y."/>
            <person name="Zhao W."/>
            <person name="Zhao Y."/>
            <person name="Niu C."/>
            <person name="Cao S."/>
            <person name="Zhang Y."/>
        </authorList>
    </citation>
    <scope>NUCLEOTIDE SEQUENCE</scope>
    <source>
        <tissue evidence="2">Muscle</tissue>
    </source>
</reference>
<evidence type="ECO:0000313" key="2">
    <source>
        <dbReference type="EMBL" id="KAJ7308971.1"/>
    </source>
</evidence>
<sequence>MEAAAAAAASSSPVPPPPPPPLSAGPVGSSPAPLPLPPLPLPPLPLPPPPPPPPAPASPLLLSAAAAAAAPINPNNFPAKLWRLVNSPRFRSIRPHFRRDRPELLVHLKRLTSANKAKLAAGLEGEPPPQQHPSARCLPSGSCKPADPEGQPVAGDKAQVMGALACWLETKGGSWFNHVQPPPSRILSVHRGHMRSELRLLAPLTLGQFHRSFRRDSLSPYSYLSPSPHSPNSFSLKGCDRTPLPPRTWQNSLGMLPGQVEASTFADKGVPFPMLQRFPTEVTYTLQPSATSVHIQQGPPTMATSSQKYTSYTASVPYSQAYYPTAVLQCCSPTTHMDPLSGCGSPTASTYTHCSYFQNPAMPSSYPVEFLPSNWSCSASDEAKKTEVNLEAVFQIVDEMHSSPKLEMVKVEPVESQGPASQANRGQQLLVNAGNNDAPSSGQESHLEPLTPVGSEITSFVVESDQAISCSLPQSPEFIYAIHTAEPMESAAAQMVALPVAAQPPAAKLKEPLNPPSAQASVVFVQEGLPFSHPQQETLGIKCQAGPPESVVSSEQIGFLISEVGPLNKCSKDSISSVQTRCRERRSNSQKGKSPDLHLLVDVACKQEHFPKEEELRE</sequence>
<comment type="caution">
    <text evidence="2">The sequence shown here is derived from an EMBL/GenBank/DDBJ whole genome shotgun (WGS) entry which is preliminary data.</text>
</comment>
<feature type="region of interest" description="Disordered" evidence="1">
    <location>
        <begin position="578"/>
        <end position="598"/>
    </location>
</feature>
<feature type="region of interest" description="Disordered" evidence="1">
    <location>
        <begin position="122"/>
        <end position="155"/>
    </location>
</feature>
<gene>
    <name evidence="2" type="ORF">JRQ81_008253</name>
</gene>
<evidence type="ECO:0008006" key="4">
    <source>
        <dbReference type="Google" id="ProtNLM"/>
    </source>
</evidence>
<dbReference type="Proteomes" id="UP001142489">
    <property type="component" value="Unassembled WGS sequence"/>
</dbReference>
<protein>
    <recommendedName>
        <fullName evidence="4">Heat shock factor protein 5</fullName>
    </recommendedName>
</protein>
<accession>A0A9Q0XBQ2</accession>
<feature type="compositionally biased region" description="Pro residues" evidence="1">
    <location>
        <begin position="13"/>
        <end position="23"/>
    </location>
</feature>
<keyword evidence="3" id="KW-1185">Reference proteome</keyword>
<proteinExistence type="predicted"/>
<feature type="compositionally biased region" description="Pro residues" evidence="1">
    <location>
        <begin position="32"/>
        <end position="57"/>
    </location>
</feature>
<feature type="region of interest" description="Disordered" evidence="1">
    <location>
        <begin position="1"/>
        <end position="59"/>
    </location>
</feature>
<dbReference type="EMBL" id="JAPFRF010000017">
    <property type="protein sequence ID" value="KAJ7308971.1"/>
    <property type="molecule type" value="Genomic_DNA"/>
</dbReference>